<feature type="compositionally biased region" description="Low complexity" evidence="3">
    <location>
        <begin position="11"/>
        <end position="22"/>
    </location>
</feature>
<feature type="domain" description="Acyl-CoA dehydrogenase/oxidase N-terminal" evidence="4">
    <location>
        <begin position="41"/>
        <end position="141"/>
    </location>
</feature>
<feature type="compositionally biased region" description="Polar residues" evidence="3">
    <location>
        <begin position="1"/>
        <end position="10"/>
    </location>
</feature>
<dbReference type="InterPro" id="IPR023922">
    <property type="entry name" value="S04_starv_induced_SfnB"/>
</dbReference>
<dbReference type="InterPro" id="IPR046373">
    <property type="entry name" value="Acyl-CoA_Oxase/DH_mid-dom_sf"/>
</dbReference>
<keyword evidence="7" id="KW-1185">Reference proteome</keyword>
<evidence type="ECO:0000256" key="1">
    <source>
        <dbReference type="ARBA" id="ARBA00023002"/>
    </source>
</evidence>
<dbReference type="InterPro" id="IPR037069">
    <property type="entry name" value="AcylCoA_DH/ox_N_sf"/>
</dbReference>
<dbReference type="Gene3D" id="1.20.140.10">
    <property type="entry name" value="Butyryl-CoA Dehydrogenase, subunit A, domain 3"/>
    <property type="match status" value="1"/>
</dbReference>
<dbReference type="Gene3D" id="1.10.540.10">
    <property type="entry name" value="Acyl-CoA dehydrogenase/oxidase, N-terminal domain"/>
    <property type="match status" value="1"/>
</dbReference>
<dbReference type="PANTHER" id="PTHR48083">
    <property type="entry name" value="MEDIUM-CHAIN SPECIFIC ACYL-COA DEHYDROGENASE, MITOCHONDRIAL-RELATED"/>
    <property type="match status" value="1"/>
</dbReference>
<dbReference type="AlphaFoldDB" id="A0A512IS09"/>
<evidence type="ECO:0000313" key="6">
    <source>
        <dbReference type="EMBL" id="GEP00419.1"/>
    </source>
</evidence>
<dbReference type="Pfam" id="PF02771">
    <property type="entry name" value="Acyl-CoA_dh_N"/>
    <property type="match status" value="1"/>
</dbReference>
<evidence type="ECO:0000256" key="2">
    <source>
        <dbReference type="ARBA" id="ARBA00049661"/>
    </source>
</evidence>
<feature type="domain" description="Acyl-CoA dehydrogenase C-terminal" evidence="5">
    <location>
        <begin position="261"/>
        <end position="394"/>
    </location>
</feature>
<gene>
    <name evidence="6" type="ORF">MHA02_28060</name>
</gene>
<dbReference type="RefSeq" id="WP_147079683.1">
    <property type="nucleotide sequence ID" value="NZ_BJZT01000030.1"/>
</dbReference>
<dbReference type="InterPro" id="IPR009100">
    <property type="entry name" value="AcylCoA_DH/oxidase_NM_dom_sf"/>
</dbReference>
<dbReference type="PIRSF" id="PIRSF016578">
    <property type="entry name" value="HsaA"/>
    <property type="match status" value="1"/>
</dbReference>
<dbReference type="Pfam" id="PF08028">
    <property type="entry name" value="Acyl-CoA_dh_2"/>
    <property type="match status" value="1"/>
</dbReference>
<reference evidence="6 7" key="1">
    <citation type="submission" date="2019-07" db="EMBL/GenBank/DDBJ databases">
        <title>Whole genome shotgun sequence of Methylobacterium haplocladii NBRC 107714.</title>
        <authorList>
            <person name="Hosoyama A."/>
            <person name="Uohara A."/>
            <person name="Ohji S."/>
            <person name="Ichikawa N."/>
        </authorList>
    </citation>
    <scope>NUCLEOTIDE SEQUENCE [LARGE SCALE GENOMIC DNA]</scope>
    <source>
        <strain evidence="6 7">NBRC 107714</strain>
    </source>
</reference>
<dbReference type="SUPFAM" id="SSF56645">
    <property type="entry name" value="Acyl-CoA dehydrogenase NM domain-like"/>
    <property type="match status" value="1"/>
</dbReference>
<comment type="similarity">
    <text evidence="2">Belongs to the HpaH/HsaA monooxygenase family.</text>
</comment>
<organism evidence="6 7">
    <name type="scientific">Methylobacterium haplocladii</name>
    <dbReference type="NCBI Taxonomy" id="1176176"/>
    <lineage>
        <taxon>Bacteria</taxon>
        <taxon>Pseudomonadati</taxon>
        <taxon>Pseudomonadota</taxon>
        <taxon>Alphaproteobacteria</taxon>
        <taxon>Hyphomicrobiales</taxon>
        <taxon>Methylobacteriaceae</taxon>
        <taxon>Methylobacterium</taxon>
    </lineage>
</organism>
<dbReference type="InterPro" id="IPR036250">
    <property type="entry name" value="AcylCo_DH-like_C"/>
</dbReference>
<dbReference type="GO" id="GO:0003995">
    <property type="term" value="F:acyl-CoA dehydrogenase activity"/>
    <property type="evidence" value="ECO:0007669"/>
    <property type="project" value="TreeGrafter"/>
</dbReference>
<evidence type="ECO:0000256" key="3">
    <source>
        <dbReference type="SAM" id="MobiDB-lite"/>
    </source>
</evidence>
<dbReference type="GO" id="GO:0016712">
    <property type="term" value="F:oxidoreductase activity, acting on paired donors, with incorporation or reduction of molecular oxygen, reduced flavin or flavoprotein as one donor, and incorporation of one atom of oxygen"/>
    <property type="evidence" value="ECO:0007669"/>
    <property type="project" value="TreeGrafter"/>
</dbReference>
<dbReference type="Gene3D" id="2.40.110.10">
    <property type="entry name" value="Butyryl-CoA Dehydrogenase, subunit A, domain 2"/>
    <property type="match status" value="1"/>
</dbReference>
<dbReference type="GO" id="GO:0033539">
    <property type="term" value="P:fatty acid beta-oxidation using acyl-CoA dehydrogenase"/>
    <property type="evidence" value="ECO:0007669"/>
    <property type="project" value="TreeGrafter"/>
</dbReference>
<keyword evidence="1" id="KW-0560">Oxidoreductase</keyword>
<dbReference type="OrthoDB" id="6184213at2"/>
<name>A0A512IS09_9HYPH</name>
<dbReference type="InterPro" id="IPR050741">
    <property type="entry name" value="Acyl-CoA_dehydrogenase"/>
</dbReference>
<evidence type="ECO:0000259" key="5">
    <source>
        <dbReference type="Pfam" id="PF08028"/>
    </source>
</evidence>
<dbReference type="InterPro" id="IPR013786">
    <property type="entry name" value="AcylCoA_DH/ox_N"/>
</dbReference>
<dbReference type="CDD" id="cd01163">
    <property type="entry name" value="DszC"/>
    <property type="match status" value="1"/>
</dbReference>
<protein>
    <submittedName>
        <fullName evidence="6">SfnB family sulfur acquisition oxidoreductase</fullName>
    </submittedName>
</protein>
<accession>A0A512IS09</accession>
<dbReference type="EMBL" id="BJZT01000030">
    <property type="protein sequence ID" value="GEP00419.1"/>
    <property type="molecule type" value="Genomic_DNA"/>
</dbReference>
<dbReference type="Proteomes" id="UP000321258">
    <property type="component" value="Unassembled WGS sequence"/>
</dbReference>
<dbReference type="InterPro" id="IPR013107">
    <property type="entry name" value="Acyl-CoA_DH_C"/>
</dbReference>
<evidence type="ECO:0000259" key="4">
    <source>
        <dbReference type="Pfam" id="PF02771"/>
    </source>
</evidence>
<sequence>MNIAVSASTLQQTGTPQGVPGQARPSQPAHVIRDDAEAIRVAHALAAEFREGASERDRAHIRPLKELDAFSQSGLWSINVPKAFGGPEVSYRTLAQVIAIISAADPSIGQIAQNHLGIVAAIRTVSDQEQQALLFGEVLKGTRFGNAFSEKGTKRAADFETRFSDRGDHVVVTGQKFYATGALLAHLVPIVAVDDQGRAWYAIADRNAPGLTVIDDWSAFGQRGTASGTVLIENVRVEKSHLVPAWKGYETPRSDGAIFQIIQAAVDAGIGRAALDDTIAFVRTKSRPWIDSGQERASDDPYTIQAIGDLTIRQHAAEALLDRAGLAIDTAVANPTADSVAAAQLAVAESKVLTTEAAISATNKLFELAGTRSTLAEDNLDRHWRNARTHTLHDPVRWKYAIVGNHALNGVNPPFHAWS</sequence>
<proteinExistence type="inferred from homology"/>
<dbReference type="PANTHER" id="PTHR48083:SF19">
    <property type="entry name" value="FLAVIN-DEPENDENT MONOOXYGENASE, OXYGENASE SUBUNIT HSAA"/>
    <property type="match status" value="1"/>
</dbReference>
<evidence type="ECO:0000313" key="7">
    <source>
        <dbReference type="Proteomes" id="UP000321258"/>
    </source>
</evidence>
<dbReference type="GO" id="GO:0050660">
    <property type="term" value="F:flavin adenine dinucleotide binding"/>
    <property type="evidence" value="ECO:0007669"/>
    <property type="project" value="InterPro"/>
</dbReference>
<dbReference type="SUPFAM" id="SSF47203">
    <property type="entry name" value="Acyl-CoA dehydrogenase C-terminal domain-like"/>
    <property type="match status" value="1"/>
</dbReference>
<comment type="caution">
    <text evidence="6">The sequence shown here is derived from an EMBL/GenBank/DDBJ whole genome shotgun (WGS) entry which is preliminary data.</text>
</comment>
<feature type="region of interest" description="Disordered" evidence="3">
    <location>
        <begin position="1"/>
        <end position="27"/>
    </location>
</feature>
<dbReference type="GO" id="GO:0005737">
    <property type="term" value="C:cytoplasm"/>
    <property type="evidence" value="ECO:0007669"/>
    <property type="project" value="TreeGrafter"/>
</dbReference>
<dbReference type="NCBIfam" id="TIGR04022">
    <property type="entry name" value="sulfur_SfnB"/>
    <property type="match status" value="1"/>
</dbReference>